<reference evidence="2" key="1">
    <citation type="submission" date="2023-03" db="EMBL/GenBank/DDBJ databases">
        <title>Emydomyces testavorans Genome Sequence.</title>
        <authorList>
            <person name="Hoyer L."/>
        </authorList>
    </citation>
    <scope>NUCLEOTIDE SEQUENCE</scope>
    <source>
        <strain evidence="2">16-2883</strain>
    </source>
</reference>
<accession>A0AAF0DB37</accession>
<sequence length="208" mass="21969">MASSTTTKLPSDPLTPQTAHSTCSIFLPPPYESFLPASASASTSTSAATTPLTAHSTCSIFEPETPSSIKWMHAKCTLGVGSVVPRVIMPNNPTTTTTAITAISSSSNNNVNDKPTKTKPQKCGGWEIYQASLPLRNMVVSKPSPAPTTTTTLASNSRKAIAERMKALLARRVHAFAPSFSTSSSAVLKDCVVSFTPVHPFMELLGMI</sequence>
<organism evidence="2 3">
    <name type="scientific">Emydomyces testavorans</name>
    <dbReference type="NCBI Taxonomy" id="2070801"/>
    <lineage>
        <taxon>Eukaryota</taxon>
        <taxon>Fungi</taxon>
        <taxon>Dikarya</taxon>
        <taxon>Ascomycota</taxon>
        <taxon>Pezizomycotina</taxon>
        <taxon>Eurotiomycetes</taxon>
        <taxon>Eurotiomycetidae</taxon>
        <taxon>Onygenales</taxon>
        <taxon>Nannizziopsiaceae</taxon>
        <taxon>Emydomyces</taxon>
    </lineage>
</organism>
<dbReference type="Proteomes" id="UP001219355">
    <property type="component" value="Chromosome 1"/>
</dbReference>
<name>A0AAF0DB37_9EURO</name>
<evidence type="ECO:0000313" key="2">
    <source>
        <dbReference type="EMBL" id="WEW55209.1"/>
    </source>
</evidence>
<feature type="region of interest" description="Disordered" evidence="1">
    <location>
        <begin position="1"/>
        <end position="21"/>
    </location>
</feature>
<keyword evidence="3" id="KW-1185">Reference proteome</keyword>
<protein>
    <submittedName>
        <fullName evidence="2">Uncharacterized protein</fullName>
    </submittedName>
</protein>
<evidence type="ECO:0000256" key="1">
    <source>
        <dbReference type="SAM" id="MobiDB-lite"/>
    </source>
</evidence>
<gene>
    <name evidence="2" type="ORF">PRK78_000638</name>
</gene>
<evidence type="ECO:0000313" key="3">
    <source>
        <dbReference type="Proteomes" id="UP001219355"/>
    </source>
</evidence>
<dbReference type="EMBL" id="CP120627">
    <property type="protein sequence ID" value="WEW55209.1"/>
    <property type="molecule type" value="Genomic_DNA"/>
</dbReference>
<dbReference type="AlphaFoldDB" id="A0AAF0DB37"/>
<proteinExistence type="predicted"/>